<dbReference type="EMBL" id="CAJVQA010009682">
    <property type="protein sequence ID" value="CAG8688502.1"/>
    <property type="molecule type" value="Genomic_DNA"/>
</dbReference>
<keyword evidence="1" id="KW-0732">Signal</keyword>
<dbReference type="AlphaFoldDB" id="A0A9N9EPK1"/>
<dbReference type="Proteomes" id="UP000789759">
    <property type="component" value="Unassembled WGS sequence"/>
</dbReference>
<sequence>MARPNAFLTISLIIIIFLFLTSSKNISKIYEIDNKKQNETQEENRRVNEIFLEMKKSLMNWITNDPKEKLFYPPHSAITIQQINLLLMISLQIERKDITQ</sequence>
<reference evidence="2" key="1">
    <citation type="submission" date="2021-06" db="EMBL/GenBank/DDBJ databases">
        <authorList>
            <person name="Kallberg Y."/>
            <person name="Tangrot J."/>
            <person name="Rosling A."/>
        </authorList>
    </citation>
    <scope>NUCLEOTIDE SEQUENCE</scope>
    <source>
        <strain evidence="2">FL966</strain>
    </source>
</reference>
<feature type="chain" id="PRO_5040460204" evidence="1">
    <location>
        <begin position="24"/>
        <end position="100"/>
    </location>
</feature>
<evidence type="ECO:0000313" key="2">
    <source>
        <dbReference type="EMBL" id="CAG8688502.1"/>
    </source>
</evidence>
<organism evidence="2 3">
    <name type="scientific">Cetraspora pellucida</name>
    <dbReference type="NCBI Taxonomy" id="1433469"/>
    <lineage>
        <taxon>Eukaryota</taxon>
        <taxon>Fungi</taxon>
        <taxon>Fungi incertae sedis</taxon>
        <taxon>Mucoromycota</taxon>
        <taxon>Glomeromycotina</taxon>
        <taxon>Glomeromycetes</taxon>
        <taxon>Diversisporales</taxon>
        <taxon>Gigasporaceae</taxon>
        <taxon>Cetraspora</taxon>
    </lineage>
</organism>
<gene>
    <name evidence="2" type="ORF">CPELLU_LOCUS11160</name>
</gene>
<protein>
    <submittedName>
        <fullName evidence="2">3127_t:CDS:1</fullName>
    </submittedName>
</protein>
<evidence type="ECO:0000313" key="3">
    <source>
        <dbReference type="Proteomes" id="UP000789759"/>
    </source>
</evidence>
<dbReference type="OrthoDB" id="10492413at2759"/>
<evidence type="ECO:0000256" key="1">
    <source>
        <dbReference type="SAM" id="SignalP"/>
    </source>
</evidence>
<comment type="caution">
    <text evidence="2">The sequence shown here is derived from an EMBL/GenBank/DDBJ whole genome shotgun (WGS) entry which is preliminary data.</text>
</comment>
<feature type="signal peptide" evidence="1">
    <location>
        <begin position="1"/>
        <end position="23"/>
    </location>
</feature>
<name>A0A9N9EPK1_9GLOM</name>
<proteinExistence type="predicted"/>
<keyword evidence="3" id="KW-1185">Reference proteome</keyword>
<accession>A0A9N9EPK1</accession>